<keyword evidence="2" id="KW-1185">Reference proteome</keyword>
<dbReference type="AlphaFoldDB" id="A0A9D4HAW4"/>
<protein>
    <submittedName>
        <fullName evidence="1">Uncharacterized protein</fullName>
    </submittedName>
</protein>
<gene>
    <name evidence="1" type="ORF">DPMN_104669</name>
</gene>
<name>A0A9D4HAW4_DREPO</name>
<dbReference type="Proteomes" id="UP000828390">
    <property type="component" value="Unassembled WGS sequence"/>
</dbReference>
<reference evidence="1" key="1">
    <citation type="journal article" date="2019" name="bioRxiv">
        <title>The Genome of the Zebra Mussel, Dreissena polymorpha: A Resource for Invasive Species Research.</title>
        <authorList>
            <person name="McCartney M.A."/>
            <person name="Auch B."/>
            <person name="Kono T."/>
            <person name="Mallez S."/>
            <person name="Zhang Y."/>
            <person name="Obille A."/>
            <person name="Becker A."/>
            <person name="Abrahante J.E."/>
            <person name="Garbe J."/>
            <person name="Badalamenti J.P."/>
            <person name="Herman A."/>
            <person name="Mangelson H."/>
            <person name="Liachko I."/>
            <person name="Sullivan S."/>
            <person name="Sone E.D."/>
            <person name="Koren S."/>
            <person name="Silverstein K.A.T."/>
            <person name="Beckman K.B."/>
            <person name="Gohl D.M."/>
        </authorList>
    </citation>
    <scope>NUCLEOTIDE SEQUENCE</scope>
    <source>
        <strain evidence="1">Duluth1</strain>
        <tissue evidence="1">Whole animal</tissue>
    </source>
</reference>
<evidence type="ECO:0000313" key="1">
    <source>
        <dbReference type="EMBL" id="KAH3831402.1"/>
    </source>
</evidence>
<organism evidence="1 2">
    <name type="scientific">Dreissena polymorpha</name>
    <name type="common">Zebra mussel</name>
    <name type="synonym">Mytilus polymorpha</name>
    <dbReference type="NCBI Taxonomy" id="45954"/>
    <lineage>
        <taxon>Eukaryota</taxon>
        <taxon>Metazoa</taxon>
        <taxon>Spiralia</taxon>
        <taxon>Lophotrochozoa</taxon>
        <taxon>Mollusca</taxon>
        <taxon>Bivalvia</taxon>
        <taxon>Autobranchia</taxon>
        <taxon>Heteroconchia</taxon>
        <taxon>Euheterodonta</taxon>
        <taxon>Imparidentia</taxon>
        <taxon>Neoheterodontei</taxon>
        <taxon>Myida</taxon>
        <taxon>Dreissenoidea</taxon>
        <taxon>Dreissenidae</taxon>
        <taxon>Dreissena</taxon>
    </lineage>
</organism>
<accession>A0A9D4HAW4</accession>
<dbReference type="EMBL" id="JAIWYP010000004">
    <property type="protein sequence ID" value="KAH3831402.1"/>
    <property type="molecule type" value="Genomic_DNA"/>
</dbReference>
<reference evidence="1" key="2">
    <citation type="submission" date="2020-11" db="EMBL/GenBank/DDBJ databases">
        <authorList>
            <person name="McCartney M.A."/>
            <person name="Auch B."/>
            <person name="Kono T."/>
            <person name="Mallez S."/>
            <person name="Becker A."/>
            <person name="Gohl D.M."/>
            <person name="Silverstein K.A.T."/>
            <person name="Koren S."/>
            <person name="Bechman K.B."/>
            <person name="Herman A."/>
            <person name="Abrahante J.E."/>
            <person name="Garbe J."/>
        </authorList>
    </citation>
    <scope>NUCLEOTIDE SEQUENCE</scope>
    <source>
        <strain evidence="1">Duluth1</strain>
        <tissue evidence="1">Whole animal</tissue>
    </source>
</reference>
<comment type="caution">
    <text evidence="1">The sequence shown here is derived from an EMBL/GenBank/DDBJ whole genome shotgun (WGS) entry which is preliminary data.</text>
</comment>
<sequence>MCTFQKGQTSGQCGSYCQATNKTKHVKPYTPKKDSAKLIGELMGGGGICGMG</sequence>
<proteinExistence type="predicted"/>
<evidence type="ECO:0000313" key="2">
    <source>
        <dbReference type="Proteomes" id="UP000828390"/>
    </source>
</evidence>